<accession>A0A4Q9PP77</accession>
<reference evidence="1 2" key="1">
    <citation type="submission" date="2019-01" db="EMBL/GenBank/DDBJ databases">
        <title>Draft genome sequences of three monokaryotic isolates of the white-rot basidiomycete fungus Dichomitus squalens.</title>
        <authorList>
            <consortium name="DOE Joint Genome Institute"/>
            <person name="Lopez S.C."/>
            <person name="Andreopoulos B."/>
            <person name="Pangilinan J."/>
            <person name="Lipzen A."/>
            <person name="Riley R."/>
            <person name="Ahrendt S."/>
            <person name="Ng V."/>
            <person name="Barry K."/>
            <person name="Daum C."/>
            <person name="Grigoriev I.V."/>
            <person name="Hilden K.S."/>
            <person name="Makela M.R."/>
            <person name="de Vries R.P."/>
        </authorList>
    </citation>
    <scope>NUCLEOTIDE SEQUENCE [LARGE SCALE GENOMIC DNA]</scope>
    <source>
        <strain evidence="1 2">CBS 464.89</strain>
    </source>
</reference>
<dbReference type="InterPro" id="IPR029058">
    <property type="entry name" value="AB_hydrolase_fold"/>
</dbReference>
<dbReference type="EMBL" id="ML145159">
    <property type="protein sequence ID" value="TBU55975.1"/>
    <property type="molecule type" value="Genomic_DNA"/>
</dbReference>
<evidence type="ECO:0000313" key="2">
    <source>
        <dbReference type="Proteomes" id="UP000292082"/>
    </source>
</evidence>
<proteinExistence type="predicted"/>
<dbReference type="Gene3D" id="3.40.50.1820">
    <property type="entry name" value="alpha/beta hydrolase"/>
    <property type="match status" value="1"/>
</dbReference>
<gene>
    <name evidence="1" type="ORF">BD310DRAFT_950405</name>
</gene>
<evidence type="ECO:0000313" key="1">
    <source>
        <dbReference type="EMBL" id="TBU55975.1"/>
    </source>
</evidence>
<organism evidence="1 2">
    <name type="scientific">Dichomitus squalens</name>
    <dbReference type="NCBI Taxonomy" id="114155"/>
    <lineage>
        <taxon>Eukaryota</taxon>
        <taxon>Fungi</taxon>
        <taxon>Dikarya</taxon>
        <taxon>Basidiomycota</taxon>
        <taxon>Agaricomycotina</taxon>
        <taxon>Agaricomycetes</taxon>
        <taxon>Polyporales</taxon>
        <taxon>Polyporaceae</taxon>
        <taxon>Dichomitus</taxon>
    </lineage>
</organism>
<dbReference type="Proteomes" id="UP000292082">
    <property type="component" value="Unassembled WGS sequence"/>
</dbReference>
<keyword evidence="2" id="KW-1185">Reference proteome</keyword>
<protein>
    <submittedName>
        <fullName evidence="1">Uncharacterized protein</fullName>
    </submittedName>
</protein>
<dbReference type="SUPFAM" id="SSF53474">
    <property type="entry name" value="alpha/beta-Hydrolases"/>
    <property type="match status" value="1"/>
</dbReference>
<dbReference type="AlphaFoldDB" id="A0A4Q9PP77"/>
<sequence length="178" mass="18998">MAQYAAQGQTASTHDMVHPSDLKSIGNVMLDLDLDEGTDFVPESISFDEELIDFLVVSDNPFTPSLSTNPTPTFQLWARLLEPETRHSAWTANTNALQHCWTAAAAGVTTYGYIFTDQHAAATDPATAGCTMLPYAYGGPTLTVSDLGVGVLAMSMTDYWLSFAVSVTPNDGEGLPSG</sequence>
<name>A0A4Q9PP77_9APHY</name>